<reference evidence="2" key="3">
    <citation type="submission" date="2015-04" db="UniProtKB">
        <authorList>
            <consortium name="EnsemblPlants"/>
        </authorList>
    </citation>
    <scope>IDENTIFICATION</scope>
    <source>
        <strain evidence="2">cv. Jemalong A17</strain>
    </source>
</reference>
<dbReference type="Proteomes" id="UP000002051">
    <property type="component" value="Chromosome 5"/>
</dbReference>
<evidence type="ECO:0000313" key="2">
    <source>
        <dbReference type="EnsemblPlants" id="AET01060"/>
    </source>
</evidence>
<dbReference type="EMBL" id="CM001221">
    <property type="protein sequence ID" value="AET01060.1"/>
    <property type="molecule type" value="Genomic_DNA"/>
</dbReference>
<dbReference type="EnsemblPlants" id="AET01060">
    <property type="protein sequence ID" value="AET01060"/>
    <property type="gene ID" value="MTR_5g099000"/>
</dbReference>
<reference evidence="1 3" key="2">
    <citation type="journal article" date="2014" name="BMC Genomics">
        <title>An improved genome release (version Mt4.0) for the model legume Medicago truncatula.</title>
        <authorList>
            <person name="Tang H."/>
            <person name="Krishnakumar V."/>
            <person name="Bidwell S."/>
            <person name="Rosen B."/>
            <person name="Chan A."/>
            <person name="Zhou S."/>
            <person name="Gentzbittel L."/>
            <person name="Childs K.L."/>
            <person name="Yandell M."/>
            <person name="Gundlach H."/>
            <person name="Mayer K.F."/>
            <person name="Schwartz D.C."/>
            <person name="Town C.D."/>
        </authorList>
    </citation>
    <scope>GENOME REANNOTATION</scope>
    <source>
        <strain evidence="2 3">cv. Jemalong A17</strain>
    </source>
</reference>
<evidence type="ECO:0000313" key="1">
    <source>
        <dbReference type="EMBL" id="AET01060.1"/>
    </source>
</evidence>
<sequence>MISGPSHSDVNLVRLETARSRSLPCHVHRRPLPLVVLDVTCPPTYAWCVPELHRTGRGLL</sequence>
<proteinExistence type="predicted"/>
<dbReference type="PaxDb" id="3880-AET01060"/>
<dbReference type="HOGENOM" id="CLU_2945229_0_0_1"/>
<gene>
    <name evidence="1" type="ordered locus">MTR_5g099000</name>
</gene>
<keyword evidence="3" id="KW-1185">Reference proteome</keyword>
<name>G7KFE3_MEDTR</name>
<reference evidence="1 3" key="1">
    <citation type="journal article" date="2011" name="Nature">
        <title>The Medicago genome provides insight into the evolution of rhizobial symbioses.</title>
        <authorList>
            <person name="Young N.D."/>
            <person name="Debelle F."/>
            <person name="Oldroyd G.E."/>
            <person name="Geurts R."/>
            <person name="Cannon S.B."/>
            <person name="Udvardi M.K."/>
            <person name="Benedito V.A."/>
            <person name="Mayer K.F."/>
            <person name="Gouzy J."/>
            <person name="Schoof H."/>
            <person name="Van de Peer Y."/>
            <person name="Proost S."/>
            <person name="Cook D.R."/>
            <person name="Meyers B.C."/>
            <person name="Spannagl M."/>
            <person name="Cheung F."/>
            <person name="De Mita S."/>
            <person name="Krishnakumar V."/>
            <person name="Gundlach H."/>
            <person name="Zhou S."/>
            <person name="Mudge J."/>
            <person name="Bharti A.K."/>
            <person name="Murray J.D."/>
            <person name="Naoumkina M.A."/>
            <person name="Rosen B."/>
            <person name="Silverstein K.A."/>
            <person name="Tang H."/>
            <person name="Rombauts S."/>
            <person name="Zhao P.X."/>
            <person name="Zhou P."/>
            <person name="Barbe V."/>
            <person name="Bardou P."/>
            <person name="Bechner M."/>
            <person name="Bellec A."/>
            <person name="Berger A."/>
            <person name="Berges H."/>
            <person name="Bidwell S."/>
            <person name="Bisseling T."/>
            <person name="Choisne N."/>
            <person name="Couloux A."/>
            <person name="Denny R."/>
            <person name="Deshpande S."/>
            <person name="Dai X."/>
            <person name="Doyle J.J."/>
            <person name="Dudez A.M."/>
            <person name="Farmer A.D."/>
            <person name="Fouteau S."/>
            <person name="Franken C."/>
            <person name="Gibelin C."/>
            <person name="Gish J."/>
            <person name="Goldstein S."/>
            <person name="Gonzalez A.J."/>
            <person name="Green P.J."/>
            <person name="Hallab A."/>
            <person name="Hartog M."/>
            <person name="Hua A."/>
            <person name="Humphray S.J."/>
            <person name="Jeong D.H."/>
            <person name="Jing Y."/>
            <person name="Jocker A."/>
            <person name="Kenton S.M."/>
            <person name="Kim D.J."/>
            <person name="Klee K."/>
            <person name="Lai H."/>
            <person name="Lang C."/>
            <person name="Lin S."/>
            <person name="Macmil S.L."/>
            <person name="Magdelenat G."/>
            <person name="Matthews L."/>
            <person name="McCorrison J."/>
            <person name="Monaghan E.L."/>
            <person name="Mun J.H."/>
            <person name="Najar F.Z."/>
            <person name="Nicholson C."/>
            <person name="Noirot C."/>
            <person name="O'Bleness M."/>
            <person name="Paule C.R."/>
            <person name="Poulain J."/>
            <person name="Prion F."/>
            <person name="Qin B."/>
            <person name="Qu C."/>
            <person name="Retzel E.F."/>
            <person name="Riddle C."/>
            <person name="Sallet E."/>
            <person name="Samain S."/>
            <person name="Samson N."/>
            <person name="Sanders I."/>
            <person name="Saurat O."/>
            <person name="Scarpelli C."/>
            <person name="Schiex T."/>
            <person name="Segurens B."/>
            <person name="Severin A.J."/>
            <person name="Sherrier D.J."/>
            <person name="Shi R."/>
            <person name="Sims S."/>
            <person name="Singer S.R."/>
            <person name="Sinharoy S."/>
            <person name="Sterck L."/>
            <person name="Viollet A."/>
            <person name="Wang B.B."/>
            <person name="Wang K."/>
            <person name="Wang M."/>
            <person name="Wang X."/>
            <person name="Warfsmann J."/>
            <person name="Weissenbach J."/>
            <person name="White D.D."/>
            <person name="White J.D."/>
            <person name="Wiley G.B."/>
            <person name="Wincker P."/>
            <person name="Xing Y."/>
            <person name="Yang L."/>
            <person name="Yao Z."/>
            <person name="Ying F."/>
            <person name="Zhai J."/>
            <person name="Zhou L."/>
            <person name="Zuber A."/>
            <person name="Denarie J."/>
            <person name="Dixon R.A."/>
            <person name="May G.D."/>
            <person name="Schwartz D.C."/>
            <person name="Rogers J."/>
            <person name="Quetier F."/>
            <person name="Town C.D."/>
            <person name="Roe B.A."/>
        </authorList>
    </citation>
    <scope>NUCLEOTIDE SEQUENCE [LARGE SCALE GENOMIC DNA]</scope>
    <source>
        <strain evidence="1">A17</strain>
        <strain evidence="2 3">cv. Jemalong A17</strain>
    </source>
</reference>
<organism evidence="1 3">
    <name type="scientific">Medicago truncatula</name>
    <name type="common">Barrel medic</name>
    <name type="synonym">Medicago tribuloides</name>
    <dbReference type="NCBI Taxonomy" id="3880"/>
    <lineage>
        <taxon>Eukaryota</taxon>
        <taxon>Viridiplantae</taxon>
        <taxon>Streptophyta</taxon>
        <taxon>Embryophyta</taxon>
        <taxon>Tracheophyta</taxon>
        <taxon>Spermatophyta</taxon>
        <taxon>Magnoliopsida</taxon>
        <taxon>eudicotyledons</taxon>
        <taxon>Gunneridae</taxon>
        <taxon>Pentapetalae</taxon>
        <taxon>rosids</taxon>
        <taxon>fabids</taxon>
        <taxon>Fabales</taxon>
        <taxon>Fabaceae</taxon>
        <taxon>Papilionoideae</taxon>
        <taxon>50 kb inversion clade</taxon>
        <taxon>NPAAA clade</taxon>
        <taxon>Hologalegina</taxon>
        <taxon>IRL clade</taxon>
        <taxon>Trifolieae</taxon>
        <taxon>Medicago</taxon>
    </lineage>
</organism>
<dbReference type="AlphaFoldDB" id="G7KFE3"/>
<accession>G7KFE3</accession>
<protein>
    <submittedName>
        <fullName evidence="1 2">Uncharacterized protein</fullName>
    </submittedName>
</protein>
<evidence type="ECO:0000313" key="3">
    <source>
        <dbReference type="Proteomes" id="UP000002051"/>
    </source>
</evidence>